<organism evidence="2 3">
    <name type="scientific">Sulfodiicoccus acidiphilus</name>
    <dbReference type="NCBI Taxonomy" id="1670455"/>
    <lineage>
        <taxon>Archaea</taxon>
        <taxon>Thermoproteota</taxon>
        <taxon>Thermoprotei</taxon>
        <taxon>Sulfolobales</taxon>
        <taxon>Sulfolobaceae</taxon>
        <taxon>Sulfodiicoccus</taxon>
    </lineage>
</organism>
<reference evidence="3" key="1">
    <citation type="submission" date="2018-04" db="EMBL/GenBank/DDBJ databases">
        <title>Complete genome sequence of Sulfodiicoccus acidiphilus strain HS-1.</title>
        <authorList>
            <person name="Sakai H.D."/>
            <person name="Kurosawa N."/>
        </authorList>
    </citation>
    <scope>NUCLEOTIDE SEQUENCE [LARGE SCALE GENOMIC DNA]</scope>
    <source>
        <strain evidence="3">HS-1</strain>
    </source>
</reference>
<dbReference type="InterPro" id="IPR018376">
    <property type="entry name" value="Enoyl-CoA_hyd/isom_CS"/>
</dbReference>
<dbReference type="GeneID" id="38666999"/>
<evidence type="ECO:0000256" key="1">
    <source>
        <dbReference type="RuleBase" id="RU003707"/>
    </source>
</evidence>
<keyword evidence="2" id="KW-0456">Lyase</keyword>
<dbReference type="Proteomes" id="UP000276741">
    <property type="component" value="Chromosome"/>
</dbReference>
<dbReference type="PANTHER" id="PTHR43459">
    <property type="entry name" value="ENOYL-COA HYDRATASE"/>
    <property type="match status" value="1"/>
</dbReference>
<protein>
    <submittedName>
        <fullName evidence="2">Enoyl-CoA hydratase</fullName>
        <ecNumber evidence="2">4.2.1.17</ecNumber>
    </submittedName>
</protein>
<dbReference type="Gene3D" id="3.90.226.10">
    <property type="entry name" value="2-enoyl-CoA Hydratase, Chain A, domain 1"/>
    <property type="match status" value="1"/>
</dbReference>
<dbReference type="RefSeq" id="WP_126450257.1">
    <property type="nucleotide sequence ID" value="NZ_AP018553.1"/>
</dbReference>
<keyword evidence="3" id="KW-1185">Reference proteome</keyword>
<dbReference type="GO" id="GO:0004300">
    <property type="term" value="F:enoyl-CoA hydratase activity"/>
    <property type="evidence" value="ECO:0007669"/>
    <property type="project" value="UniProtKB-EC"/>
</dbReference>
<evidence type="ECO:0000313" key="2">
    <source>
        <dbReference type="EMBL" id="BBD73101.1"/>
    </source>
</evidence>
<dbReference type="AlphaFoldDB" id="A0A348B4J9"/>
<dbReference type="PROSITE" id="PS00166">
    <property type="entry name" value="ENOYL_COA_HYDRATASE"/>
    <property type="match status" value="1"/>
</dbReference>
<accession>A0A348B4J9</accession>
<name>A0A348B4J9_9CREN</name>
<sequence length="250" mass="27234">MQTLSLEKKDGVSLVTMARPERRNALNKQLREELLMTLRELNSDPSTKVVVLTGSGGAFSSGADLGSGGTDVMEELDKSFHPILREIRYSDKIYVAVVDGVAAGAGMSLAIACDLRFLSKDARLITAFHRIGLAPDTGLTYILSRLIGARAYKLLLVGGELSAQEAESLGLGKVVEDPLSSALSFAREVAAGPLRSYAASKRMLNLSLFPDLDRFLEYEAMLQASLSKTEDFREGVRAFLEKRTPKYRGE</sequence>
<proteinExistence type="inferred from homology"/>
<comment type="similarity">
    <text evidence="1">Belongs to the enoyl-CoA hydratase/isomerase family.</text>
</comment>
<gene>
    <name evidence="2" type="ORF">HS1genome_1490</name>
</gene>
<dbReference type="CDD" id="cd06558">
    <property type="entry name" value="crotonase-like"/>
    <property type="match status" value="1"/>
</dbReference>
<dbReference type="NCBIfam" id="NF004725">
    <property type="entry name" value="PRK06072.1"/>
    <property type="match status" value="1"/>
</dbReference>
<evidence type="ECO:0000313" key="3">
    <source>
        <dbReference type="Proteomes" id="UP000276741"/>
    </source>
</evidence>
<dbReference type="EC" id="4.2.1.17" evidence="2"/>
<dbReference type="EMBL" id="AP018553">
    <property type="protein sequence ID" value="BBD73101.1"/>
    <property type="molecule type" value="Genomic_DNA"/>
</dbReference>
<dbReference type="InterPro" id="IPR029045">
    <property type="entry name" value="ClpP/crotonase-like_dom_sf"/>
</dbReference>
<dbReference type="PANTHER" id="PTHR43459:SF1">
    <property type="entry name" value="EG:BACN32G11.4 PROTEIN"/>
    <property type="match status" value="1"/>
</dbReference>
<dbReference type="KEGG" id="sacd:HS1genome_1490"/>
<dbReference type="Gene3D" id="1.10.12.10">
    <property type="entry name" value="Lyase 2-enoyl-coa Hydratase, Chain A, domain 2"/>
    <property type="match status" value="1"/>
</dbReference>
<dbReference type="InterPro" id="IPR001753">
    <property type="entry name" value="Enoyl-CoA_hydra/iso"/>
</dbReference>
<dbReference type="Pfam" id="PF00378">
    <property type="entry name" value="ECH_1"/>
    <property type="match status" value="1"/>
</dbReference>
<dbReference type="InterPro" id="IPR014748">
    <property type="entry name" value="Enoyl-CoA_hydra_C"/>
</dbReference>
<dbReference type="OrthoDB" id="27846at2157"/>
<dbReference type="SUPFAM" id="SSF52096">
    <property type="entry name" value="ClpP/crotonase"/>
    <property type="match status" value="1"/>
</dbReference>